<accession>A0A386AYM2</accession>
<dbReference type="InterPro" id="IPR009019">
    <property type="entry name" value="KH_sf_prok-type"/>
</dbReference>
<dbReference type="InterPro" id="IPR005704">
    <property type="entry name" value="Ribosomal_uS3_bac-typ"/>
</dbReference>
<evidence type="ECO:0000256" key="4">
    <source>
        <dbReference type="ARBA" id="ARBA00022980"/>
    </source>
</evidence>
<evidence type="ECO:0000256" key="5">
    <source>
        <dbReference type="ARBA" id="ARBA00023274"/>
    </source>
</evidence>
<comment type="subcellular location">
    <subcellularLocation>
        <location evidence="7 9">Plastid</location>
        <location evidence="7 9">Chloroplast</location>
    </subcellularLocation>
</comment>
<dbReference type="GO" id="GO:0022627">
    <property type="term" value="C:cytosolic small ribosomal subunit"/>
    <property type="evidence" value="ECO:0007669"/>
    <property type="project" value="TreeGrafter"/>
</dbReference>
<dbReference type="PANTHER" id="PTHR11760">
    <property type="entry name" value="30S/40S RIBOSOMAL PROTEIN S3"/>
    <property type="match status" value="1"/>
</dbReference>
<dbReference type="InterPro" id="IPR001351">
    <property type="entry name" value="Ribosomal_uS3_C"/>
</dbReference>
<evidence type="ECO:0000256" key="7">
    <source>
        <dbReference type="HAMAP-Rule" id="MF_01309"/>
    </source>
</evidence>
<dbReference type="SUPFAM" id="SSF54814">
    <property type="entry name" value="Prokaryotic type KH domain (KH-domain type II)"/>
    <property type="match status" value="1"/>
</dbReference>
<dbReference type="PROSITE" id="PS00548">
    <property type="entry name" value="RIBOSOMAL_S3"/>
    <property type="match status" value="1"/>
</dbReference>
<dbReference type="Gene3D" id="3.30.300.20">
    <property type="match status" value="1"/>
</dbReference>
<dbReference type="HAMAP" id="MF_01309_B">
    <property type="entry name" value="Ribosomal_uS3_B"/>
    <property type="match status" value="1"/>
</dbReference>
<dbReference type="GO" id="GO:0003735">
    <property type="term" value="F:structural constituent of ribosome"/>
    <property type="evidence" value="ECO:0007669"/>
    <property type="project" value="InterPro"/>
</dbReference>
<dbReference type="GO" id="GO:0019843">
    <property type="term" value="F:rRNA binding"/>
    <property type="evidence" value="ECO:0007669"/>
    <property type="project" value="UniProtKB-UniRule"/>
</dbReference>
<dbReference type="NCBIfam" id="TIGR01009">
    <property type="entry name" value="rpsC_bact"/>
    <property type="match status" value="1"/>
</dbReference>
<dbReference type="InterPro" id="IPR057258">
    <property type="entry name" value="Ribosomal_uS3"/>
</dbReference>
<keyword evidence="5 7" id="KW-0687">Ribonucleoprotein</keyword>
<evidence type="ECO:0000313" key="11">
    <source>
        <dbReference type="EMBL" id="AYC64542.1"/>
    </source>
</evidence>
<reference evidence="11" key="1">
    <citation type="submission" date="2018-07" db="EMBL/GenBank/DDBJ databases">
        <authorList>
            <person name="Quirk P.G."/>
            <person name="Krulwich T.A."/>
        </authorList>
    </citation>
    <scope>NUCLEOTIDE SEQUENCE</scope>
</reference>
<evidence type="ECO:0000259" key="10">
    <source>
        <dbReference type="PROSITE" id="PS50823"/>
    </source>
</evidence>
<name>A0A386AYM2_9CHLO</name>
<evidence type="ECO:0000256" key="6">
    <source>
        <dbReference type="ARBA" id="ARBA00035154"/>
    </source>
</evidence>
<dbReference type="PANTHER" id="PTHR11760:SF19">
    <property type="entry name" value="SMALL RIBOSOMAL SUBUNIT PROTEIN US3C"/>
    <property type="match status" value="1"/>
</dbReference>
<evidence type="ECO:0000256" key="1">
    <source>
        <dbReference type="ARBA" id="ARBA00010761"/>
    </source>
</evidence>
<dbReference type="SUPFAM" id="SSF54821">
    <property type="entry name" value="Ribosomal protein S3 C-terminal domain"/>
    <property type="match status" value="1"/>
</dbReference>
<comment type="subunit">
    <text evidence="7 9">Part of the 30S ribosomal subunit.</text>
</comment>
<proteinExistence type="inferred from homology"/>
<dbReference type="Gene3D" id="3.30.1140.32">
    <property type="entry name" value="Ribosomal protein S3, C-terminal domain"/>
    <property type="match status" value="1"/>
</dbReference>
<dbReference type="Pfam" id="PF00189">
    <property type="entry name" value="Ribosomal_S3_C"/>
    <property type="match status" value="1"/>
</dbReference>
<dbReference type="InterPro" id="IPR015946">
    <property type="entry name" value="KH_dom-like_a/b"/>
</dbReference>
<geneLocation type="chloroplast" evidence="11"/>
<evidence type="ECO:0000256" key="8">
    <source>
        <dbReference type="RuleBase" id="RU003624"/>
    </source>
</evidence>
<dbReference type="AlphaFoldDB" id="A0A386AYM2"/>
<dbReference type="GO" id="GO:0006412">
    <property type="term" value="P:translation"/>
    <property type="evidence" value="ECO:0007669"/>
    <property type="project" value="UniProtKB-UniRule"/>
</dbReference>
<keyword evidence="3 7" id="KW-0694">RNA-binding</keyword>
<dbReference type="InterPro" id="IPR018280">
    <property type="entry name" value="Ribosomal_uS3_CS"/>
</dbReference>
<reference evidence="11" key="2">
    <citation type="journal article" date="2019" name="Mol. Phylogenet. Evol.">
        <title>Reassessment of the classification of bryopsidales (chlorophyta) based on chloroplast phylogenomic analyses.</title>
        <authorList>
            <person name="Cremen M.C."/>
            <person name="Leliaert F."/>
            <person name="West J."/>
            <person name="Lam D.W."/>
            <person name="Shimada S."/>
            <person name="Lopez-Bautista J.M."/>
            <person name="Verbruggen H."/>
        </authorList>
    </citation>
    <scope>NUCLEOTIDE SEQUENCE</scope>
</reference>
<sequence>MGQKIHPYGFRLGNFQKHQATWVAPPKNYRQHIFEDLFIREFFFKKFQEAGILQIAIDRKFNNHIQISIFLIKPGFFIRSKNTQLTDIQKSLEQEFSRYQSSSFFRLNFINKIGKKSKLTNLSKPIKLNIQLMELVKIEQKAAFLANFLIEQLEKRIAFRRAIKKTFKRAERGQLQGVKIQISGRLNGAEIARTEWVREGRVPLQTLRANIDYSYQTAKTIYGILGVKVWVFLETNLL</sequence>
<evidence type="ECO:0000256" key="2">
    <source>
        <dbReference type="ARBA" id="ARBA00022730"/>
    </source>
</evidence>
<gene>
    <name evidence="7 11" type="primary">rps3</name>
</gene>
<dbReference type="InterPro" id="IPR036419">
    <property type="entry name" value="Ribosomal_S3_C_sf"/>
</dbReference>
<protein>
    <recommendedName>
        <fullName evidence="6 7">Small ribosomal subunit protein uS3c</fullName>
    </recommendedName>
</protein>
<dbReference type="EMBL" id="MH591098">
    <property type="protein sequence ID" value="AYC64542.1"/>
    <property type="molecule type" value="Genomic_DNA"/>
</dbReference>
<evidence type="ECO:0000256" key="9">
    <source>
        <dbReference type="RuleBase" id="RU003626"/>
    </source>
</evidence>
<keyword evidence="9 11" id="KW-0934">Plastid</keyword>
<keyword evidence="4 7" id="KW-0689">Ribosomal protein</keyword>
<dbReference type="CDD" id="cd02412">
    <property type="entry name" value="KH-II_30S_S3"/>
    <property type="match status" value="1"/>
</dbReference>
<keyword evidence="9 11" id="KW-0150">Chloroplast</keyword>
<dbReference type="GO" id="GO:0009507">
    <property type="term" value="C:chloroplast"/>
    <property type="evidence" value="ECO:0007669"/>
    <property type="project" value="UniProtKB-SubCell"/>
</dbReference>
<dbReference type="PROSITE" id="PS50823">
    <property type="entry name" value="KH_TYPE_2"/>
    <property type="match status" value="1"/>
</dbReference>
<organism evidence="11">
    <name type="scientific">Pseudoderbesia arbuscula</name>
    <dbReference type="NCBI Taxonomy" id="2320809"/>
    <lineage>
        <taxon>Eukaryota</taxon>
        <taxon>Viridiplantae</taxon>
        <taxon>Chlorophyta</taxon>
        <taxon>core chlorophytes</taxon>
        <taxon>Ulvophyceae</taxon>
        <taxon>TCBD clade</taxon>
        <taxon>Bryopsidales</taxon>
        <taxon>Bryopsidineae</taxon>
        <taxon>Bryopsidaceae</taxon>
        <taxon>Pseudoderbesia</taxon>
    </lineage>
</organism>
<keyword evidence="2 7" id="KW-0699">rRNA-binding</keyword>
<dbReference type="InterPro" id="IPR004044">
    <property type="entry name" value="KH_dom_type_2"/>
</dbReference>
<feature type="domain" description="KH type-2" evidence="10">
    <location>
        <begin position="39"/>
        <end position="134"/>
    </location>
</feature>
<evidence type="ECO:0000256" key="3">
    <source>
        <dbReference type="ARBA" id="ARBA00022884"/>
    </source>
</evidence>
<comment type="similarity">
    <text evidence="1 7 8">Belongs to the universal ribosomal protein uS3 family.</text>
</comment>